<sequence>MTETDLPEARIRQRLMDRIASEGVIPVSAFMAEALFDPVAGFYATKDPIGAGSDFITAPEISQMFGEVIGLWLAQAWIDMGSPARVQLIELGPGKGTLMHDILRTARVVPGFVNAMEVTLVEASPALKMVQGETLAESPVQIRWADRIERAPAGPSLVVGNEFLDCLPIRQAVRTQGLWRERCVGLHPEDKSRLAFVPGPQLADADLELIAPALRSGPDGTLAELRPGDHQMVEALAARFTNHPGRALFIDYGPDTSEAGDTLQAIRAHEKVDPLDRPGTADLTARVDFEVLSQAARSAGLSVYGPTPQRDYLAALGIAQRTNMLAAKVPEKRETLLRQLDRLTAEDEMGTLFKAICLSSEGLPPPAGLGPSTA</sequence>
<keyword evidence="4" id="KW-1185">Reference proteome</keyword>
<dbReference type="RefSeq" id="WP_135942979.1">
    <property type="nucleotide sequence ID" value="NZ_BMEI01000001.1"/>
</dbReference>
<dbReference type="InterPro" id="IPR038375">
    <property type="entry name" value="NDUFAF7_sf"/>
</dbReference>
<dbReference type="GO" id="GO:0032259">
    <property type="term" value="P:methylation"/>
    <property type="evidence" value="ECO:0007669"/>
    <property type="project" value="UniProtKB-KW"/>
</dbReference>
<evidence type="ECO:0000256" key="1">
    <source>
        <dbReference type="ARBA" id="ARBA00022603"/>
    </source>
</evidence>
<proteinExistence type="predicted"/>
<keyword evidence="1 3" id="KW-0489">Methyltransferase</keyword>
<dbReference type="Pfam" id="PF02636">
    <property type="entry name" value="Methyltransf_28"/>
    <property type="match status" value="1"/>
</dbReference>
<gene>
    <name evidence="3" type="ORF">E5162_00375</name>
</gene>
<dbReference type="AlphaFoldDB" id="A0A4S2HCK9"/>
<name>A0A4S2HCK9_9PROT</name>
<evidence type="ECO:0000313" key="4">
    <source>
        <dbReference type="Proteomes" id="UP000305451"/>
    </source>
</evidence>
<evidence type="ECO:0000256" key="2">
    <source>
        <dbReference type="ARBA" id="ARBA00022679"/>
    </source>
</evidence>
<evidence type="ECO:0000313" key="3">
    <source>
        <dbReference type="EMBL" id="TGY93785.1"/>
    </source>
</evidence>
<dbReference type="OrthoDB" id="9794208at2"/>
<accession>A0A4S2HCK9</accession>
<dbReference type="GO" id="GO:0035243">
    <property type="term" value="F:protein-arginine omega-N symmetric methyltransferase activity"/>
    <property type="evidence" value="ECO:0007669"/>
    <property type="project" value="TreeGrafter"/>
</dbReference>
<dbReference type="Gene3D" id="3.40.50.12710">
    <property type="match status" value="1"/>
</dbReference>
<dbReference type="EMBL" id="SRXV01000001">
    <property type="protein sequence ID" value="TGY93785.1"/>
    <property type="molecule type" value="Genomic_DNA"/>
</dbReference>
<dbReference type="SUPFAM" id="SSF53335">
    <property type="entry name" value="S-adenosyl-L-methionine-dependent methyltransferases"/>
    <property type="match status" value="1"/>
</dbReference>
<keyword evidence="2 3" id="KW-0808">Transferase</keyword>
<organism evidence="3 4">
    <name type="scientific">Marinicauda pacifica</name>
    <dbReference type="NCBI Taxonomy" id="1133559"/>
    <lineage>
        <taxon>Bacteria</taxon>
        <taxon>Pseudomonadati</taxon>
        <taxon>Pseudomonadota</taxon>
        <taxon>Alphaproteobacteria</taxon>
        <taxon>Maricaulales</taxon>
        <taxon>Maricaulaceae</taxon>
        <taxon>Marinicauda</taxon>
    </lineage>
</organism>
<comment type="caution">
    <text evidence="3">The sequence shown here is derived from an EMBL/GenBank/DDBJ whole genome shotgun (WGS) entry which is preliminary data.</text>
</comment>
<dbReference type="PANTHER" id="PTHR12049:SF7">
    <property type="entry name" value="PROTEIN ARGININE METHYLTRANSFERASE NDUFAF7, MITOCHONDRIAL"/>
    <property type="match status" value="1"/>
</dbReference>
<protein>
    <submittedName>
        <fullName evidence="3">SAM-dependent methyltransferase</fullName>
    </submittedName>
</protein>
<dbReference type="PANTHER" id="PTHR12049">
    <property type="entry name" value="PROTEIN ARGININE METHYLTRANSFERASE NDUFAF7, MITOCHONDRIAL"/>
    <property type="match status" value="1"/>
</dbReference>
<dbReference type="InterPro" id="IPR029063">
    <property type="entry name" value="SAM-dependent_MTases_sf"/>
</dbReference>
<reference evidence="3 4" key="1">
    <citation type="journal article" date="2013" name="Int. J. Syst. Evol. Microbiol.">
        <title>Marinicauda pacifica gen. nov., sp. nov., a prosthecate alphaproteobacterium of the family Hyphomonadaceae isolated from deep seawater.</title>
        <authorList>
            <person name="Zhang X.Y."/>
            <person name="Li G.W."/>
            <person name="Wang C.S."/>
            <person name="Zhang Y.J."/>
            <person name="Xu X.W."/>
            <person name="Li H."/>
            <person name="Liu A."/>
            <person name="Liu C."/>
            <person name="Xie B.B."/>
            <person name="Qin Q.L."/>
            <person name="Xu Z."/>
            <person name="Chen X.L."/>
            <person name="Zhou B.C."/>
            <person name="Zhang Y.Z."/>
        </authorList>
    </citation>
    <scope>NUCLEOTIDE SEQUENCE [LARGE SCALE GENOMIC DNA]</scope>
    <source>
        <strain evidence="3 4">P-1 km-3</strain>
    </source>
</reference>
<dbReference type="Proteomes" id="UP000305451">
    <property type="component" value="Unassembled WGS sequence"/>
</dbReference>
<dbReference type="InterPro" id="IPR003788">
    <property type="entry name" value="NDUFAF7"/>
</dbReference>